<dbReference type="Pfam" id="PF24535">
    <property type="entry name" value="DUF7598"/>
    <property type="match status" value="1"/>
</dbReference>
<evidence type="ECO:0000313" key="4">
    <source>
        <dbReference type="EMBL" id="KFH48305.1"/>
    </source>
</evidence>
<feature type="transmembrane region" description="Helical" evidence="2">
    <location>
        <begin position="56"/>
        <end position="80"/>
    </location>
</feature>
<evidence type="ECO:0000256" key="2">
    <source>
        <dbReference type="SAM" id="Phobius"/>
    </source>
</evidence>
<sequence>MGFLTGFAQKGVCMILLQVLRVFTLIGLASVMAASWALAIKIDLDKPYFVFDAASLVFMSGIALFLALSELPFAFCQNFFEMHWPAFSRHSGLGWLGLALIMIGCNTLGKLNNSKTDPEDIGMPWWQLVLASGILNLIFGVFNVVATWALHDYQNGNNVRVIRANGADASAGTLPRSIKSEYAGSGSIQAPKKALWKRLWDRDSGKETTRPKITHYGPEAHTNENIDRARESSSSAPDGYNSPRHEHDTNNNDARSSLQMSPIDPTVPRPRFSQHPIHKSDKRPTTFLSVSRVFRPQSRTASSFYDLPPHPLAVEKREGNWV</sequence>
<reference evidence="5" key="1">
    <citation type="journal article" date="2014" name="Genome Announc.">
        <title>Genome sequence and annotation of Acremonium chrysogenum, producer of the beta-lactam antibiotic cephalosporin C.</title>
        <authorList>
            <person name="Terfehr D."/>
            <person name="Dahlmann T.A."/>
            <person name="Specht T."/>
            <person name="Zadra I."/>
            <person name="Kuernsteiner H."/>
            <person name="Kueck U."/>
        </authorList>
    </citation>
    <scope>NUCLEOTIDE SEQUENCE [LARGE SCALE GENOMIC DNA]</scope>
    <source>
        <strain evidence="5">ATCC 11550 / CBS 779.69 / DSM 880 / IAM 14645 / JCM 23072 / IMI 49137</strain>
    </source>
</reference>
<evidence type="ECO:0000259" key="3">
    <source>
        <dbReference type="Pfam" id="PF24535"/>
    </source>
</evidence>
<keyword evidence="2" id="KW-1133">Transmembrane helix</keyword>
<comment type="caution">
    <text evidence="4">The sequence shown here is derived from an EMBL/GenBank/DDBJ whole genome shotgun (WGS) entry which is preliminary data.</text>
</comment>
<feature type="domain" description="DUF7598" evidence="3">
    <location>
        <begin position="14"/>
        <end position="148"/>
    </location>
</feature>
<dbReference type="OrthoDB" id="5327148at2759"/>
<feature type="compositionally biased region" description="Polar residues" evidence="1">
    <location>
        <begin position="251"/>
        <end position="260"/>
    </location>
</feature>
<protein>
    <recommendedName>
        <fullName evidence="3">DUF7598 domain-containing protein</fullName>
    </recommendedName>
</protein>
<feature type="transmembrane region" description="Helical" evidence="2">
    <location>
        <begin position="129"/>
        <end position="150"/>
    </location>
</feature>
<proteinExistence type="predicted"/>
<feature type="transmembrane region" description="Helical" evidence="2">
    <location>
        <begin position="92"/>
        <end position="109"/>
    </location>
</feature>
<dbReference type="EMBL" id="JPKY01000004">
    <property type="protein sequence ID" value="KFH48305.1"/>
    <property type="molecule type" value="Genomic_DNA"/>
</dbReference>
<keyword evidence="5" id="KW-1185">Reference proteome</keyword>
<feature type="compositionally biased region" description="Basic and acidic residues" evidence="1">
    <location>
        <begin position="221"/>
        <end position="231"/>
    </location>
</feature>
<keyword evidence="2" id="KW-0472">Membrane</keyword>
<dbReference type="AlphaFoldDB" id="A0A086TG23"/>
<feature type="transmembrane region" description="Helical" evidence="2">
    <location>
        <begin position="12"/>
        <end position="36"/>
    </location>
</feature>
<dbReference type="STRING" id="857340.A0A086TG23"/>
<accession>A0A086TG23</accession>
<dbReference type="InterPro" id="IPR056019">
    <property type="entry name" value="DUF7598"/>
</dbReference>
<organism evidence="4 5">
    <name type="scientific">Hapsidospora chrysogenum (strain ATCC 11550 / CBS 779.69 / DSM 880 / IAM 14645 / JCM 23072 / IMI 49137)</name>
    <name type="common">Acremonium chrysogenum</name>
    <dbReference type="NCBI Taxonomy" id="857340"/>
    <lineage>
        <taxon>Eukaryota</taxon>
        <taxon>Fungi</taxon>
        <taxon>Dikarya</taxon>
        <taxon>Ascomycota</taxon>
        <taxon>Pezizomycotina</taxon>
        <taxon>Sordariomycetes</taxon>
        <taxon>Hypocreomycetidae</taxon>
        <taxon>Hypocreales</taxon>
        <taxon>Bionectriaceae</taxon>
        <taxon>Hapsidospora</taxon>
    </lineage>
</organism>
<gene>
    <name evidence="4" type="ORF">ACRE_007570</name>
</gene>
<dbReference type="Proteomes" id="UP000029964">
    <property type="component" value="Unassembled WGS sequence"/>
</dbReference>
<keyword evidence="2" id="KW-0812">Transmembrane</keyword>
<evidence type="ECO:0000313" key="5">
    <source>
        <dbReference type="Proteomes" id="UP000029964"/>
    </source>
</evidence>
<feature type="region of interest" description="Disordered" evidence="1">
    <location>
        <begin position="206"/>
        <end position="284"/>
    </location>
</feature>
<name>A0A086TG23_HAPC1</name>
<evidence type="ECO:0000256" key="1">
    <source>
        <dbReference type="SAM" id="MobiDB-lite"/>
    </source>
</evidence>
<dbReference type="HOGENOM" id="CLU_066685_0_0_1"/>